<dbReference type="Gene3D" id="3.30.70.270">
    <property type="match status" value="1"/>
</dbReference>
<name>A0A4R5VK34_9BACI</name>
<dbReference type="EMBL" id="SMYO01000017">
    <property type="protein sequence ID" value="TDK58110.1"/>
    <property type="molecule type" value="Genomic_DNA"/>
</dbReference>
<comment type="caution">
    <text evidence="1">The sequence shown here is derived from an EMBL/GenBank/DDBJ whole genome shotgun (WGS) entry which is preliminary data.</text>
</comment>
<gene>
    <name evidence="1" type="ORF">E2K98_24650</name>
</gene>
<accession>A0A4R5VK34</accession>
<protein>
    <recommendedName>
        <fullName evidence="3">Transcriptional regulator</fullName>
    </recommendedName>
</protein>
<evidence type="ECO:0008006" key="3">
    <source>
        <dbReference type="Google" id="ProtNLM"/>
    </source>
</evidence>
<dbReference type="RefSeq" id="WP_133338907.1">
    <property type="nucleotide sequence ID" value="NZ_SMYO01000017.1"/>
</dbReference>
<evidence type="ECO:0000313" key="2">
    <source>
        <dbReference type="Proteomes" id="UP000295132"/>
    </source>
</evidence>
<dbReference type="InterPro" id="IPR043128">
    <property type="entry name" value="Rev_trsase/Diguanyl_cyclase"/>
</dbReference>
<reference evidence="1 2" key="1">
    <citation type="submission" date="2019-03" db="EMBL/GenBank/DDBJ databases">
        <title>Bacillus niacini sp. nov. a Nicotinate-Metabolizing Mesophile Isolated from Soil.</title>
        <authorList>
            <person name="Zhang G."/>
        </authorList>
    </citation>
    <scope>NUCLEOTIDE SEQUENCE [LARGE SCALE GENOMIC DNA]</scope>
    <source>
        <strain evidence="1 2">WN066</strain>
    </source>
</reference>
<evidence type="ECO:0000313" key="1">
    <source>
        <dbReference type="EMBL" id="TDK58110.1"/>
    </source>
</evidence>
<sequence>MYRIGVVGPSSSVKRILKVANEIEQEMEFIPYSYTEAKEVEKIVLEHDDQVDFWLFSGYIPYRVAAKTVSTDEKSVYIFSTESSTYKSFMELVYSEGRLLDRISIDMIPATNVAEGESVQQLKKTVKDLYVKTFDVEIDSQELFKFHYDLWEQKKTDGALTCYPTVNEALNKAGVPANLMSPTRIEIFQTIRIFFEKIKTSYYKDTQIGVEKIEVKDFDSIKEKMEKTYQIQYLELRMKETLIQLCEKIDGSLFEEGNGRYTIFSSRGAIEREIQTLKEKVQYLALEANTTVSVGIGFGKTVLLAEINAHRALQQSKKNTEQGIVIVQDDGTIIESAGQEEELTYAYRTDDKNFLEKLKKGNISVKAFKKIDALIKKMGWSDFTTKELAANLQMGERNAQRIVAELCEIGLAECIGEELHHNRGRPIKIYRLK</sequence>
<proteinExistence type="predicted"/>
<dbReference type="Proteomes" id="UP000295132">
    <property type="component" value="Unassembled WGS sequence"/>
</dbReference>
<dbReference type="AlphaFoldDB" id="A0A4R5VK34"/>
<organism evidence="1 2">
    <name type="scientific">Bacillus salipaludis</name>
    <dbReference type="NCBI Taxonomy" id="2547811"/>
    <lineage>
        <taxon>Bacteria</taxon>
        <taxon>Bacillati</taxon>
        <taxon>Bacillota</taxon>
        <taxon>Bacilli</taxon>
        <taxon>Bacillales</taxon>
        <taxon>Bacillaceae</taxon>
        <taxon>Bacillus</taxon>
    </lineage>
</organism>